<dbReference type="CDD" id="cd18186">
    <property type="entry name" value="BTB_POZ_ZBTB_KLHL-like"/>
    <property type="match status" value="1"/>
</dbReference>
<dbReference type="PROSITE" id="PS50097">
    <property type="entry name" value="BTB"/>
    <property type="match status" value="1"/>
</dbReference>
<comment type="caution">
    <text evidence="3">The sequence shown here is derived from an EMBL/GenBank/DDBJ whole genome shotgun (WGS) entry which is preliminary data.</text>
</comment>
<dbReference type="InterPro" id="IPR000210">
    <property type="entry name" value="BTB/POZ_dom"/>
</dbReference>
<evidence type="ECO:0000313" key="3">
    <source>
        <dbReference type="EMBL" id="KAH7162064.1"/>
    </source>
</evidence>
<dbReference type="OrthoDB" id="5275938at2759"/>
<evidence type="ECO:0000256" key="1">
    <source>
        <dbReference type="SAM" id="MobiDB-lite"/>
    </source>
</evidence>
<name>A0A9P9FI28_9HYPO</name>
<feature type="domain" description="BTB" evidence="2">
    <location>
        <begin position="86"/>
        <end position="163"/>
    </location>
</feature>
<sequence length="416" mass="46069">MSTCFSTELGRGTSSLCSDTCLSTETSPLSCIAHITISQSISSRTVSKAAMGQRSNARTKKRAAPSGHQSSDPNPARVRTKFDPDGDLVLCVGAQVDDAEQEFLVSSVTLRRVSPVFKRMLFGRFREAKPAEGDWVVSLPEDEAAPLRVLLNIVHSCFKAVPQQPAVPQIYEIMVVAHKYDMKAVIRPYAEDWLNAAAAEQDSESGDTIAMLTHVAWEFGDEQLFEKMVTRLIGSCSANEAGDLLLQPSGTQLDKYYHLGPNYMHTTIKKKRSEYIGTILASVHGCIEQYMTGTGAHSDRSHSKDSECNYMILGSIWAGFITARGSLPPKTADEILESLVDLIASIEKALQNTKGQGSCGKVCSYITLAYRPWQISRKWEDEQLYKRRQETGLVGDLEMVRTLNGVVKEEGRRWLY</sequence>
<dbReference type="AlphaFoldDB" id="A0A9P9FI28"/>
<dbReference type="InterPro" id="IPR011333">
    <property type="entry name" value="SKP1/BTB/POZ_sf"/>
</dbReference>
<organism evidence="3 4">
    <name type="scientific">Dactylonectria estremocensis</name>
    <dbReference type="NCBI Taxonomy" id="1079267"/>
    <lineage>
        <taxon>Eukaryota</taxon>
        <taxon>Fungi</taxon>
        <taxon>Dikarya</taxon>
        <taxon>Ascomycota</taxon>
        <taxon>Pezizomycotina</taxon>
        <taxon>Sordariomycetes</taxon>
        <taxon>Hypocreomycetidae</taxon>
        <taxon>Hypocreales</taxon>
        <taxon>Nectriaceae</taxon>
        <taxon>Dactylonectria</taxon>
    </lineage>
</organism>
<dbReference type="SUPFAM" id="SSF54695">
    <property type="entry name" value="POZ domain"/>
    <property type="match status" value="1"/>
</dbReference>
<reference evidence="3" key="1">
    <citation type="journal article" date="2021" name="Nat. Commun.">
        <title>Genetic determinants of endophytism in the Arabidopsis root mycobiome.</title>
        <authorList>
            <person name="Mesny F."/>
            <person name="Miyauchi S."/>
            <person name="Thiergart T."/>
            <person name="Pickel B."/>
            <person name="Atanasova L."/>
            <person name="Karlsson M."/>
            <person name="Huettel B."/>
            <person name="Barry K.W."/>
            <person name="Haridas S."/>
            <person name="Chen C."/>
            <person name="Bauer D."/>
            <person name="Andreopoulos W."/>
            <person name="Pangilinan J."/>
            <person name="LaButti K."/>
            <person name="Riley R."/>
            <person name="Lipzen A."/>
            <person name="Clum A."/>
            <person name="Drula E."/>
            <person name="Henrissat B."/>
            <person name="Kohler A."/>
            <person name="Grigoriev I.V."/>
            <person name="Martin F.M."/>
            <person name="Hacquard S."/>
        </authorList>
    </citation>
    <scope>NUCLEOTIDE SEQUENCE</scope>
    <source>
        <strain evidence="3">MPI-CAGE-AT-0021</strain>
    </source>
</reference>
<feature type="region of interest" description="Disordered" evidence="1">
    <location>
        <begin position="46"/>
        <end position="79"/>
    </location>
</feature>
<gene>
    <name evidence="3" type="ORF">B0J13DRAFT_668855</name>
</gene>
<protein>
    <recommendedName>
        <fullName evidence="2">BTB domain-containing protein</fullName>
    </recommendedName>
</protein>
<keyword evidence="4" id="KW-1185">Reference proteome</keyword>
<dbReference type="Proteomes" id="UP000717696">
    <property type="component" value="Unassembled WGS sequence"/>
</dbReference>
<evidence type="ECO:0000313" key="4">
    <source>
        <dbReference type="Proteomes" id="UP000717696"/>
    </source>
</evidence>
<evidence type="ECO:0000259" key="2">
    <source>
        <dbReference type="PROSITE" id="PS50097"/>
    </source>
</evidence>
<accession>A0A9P9FI28</accession>
<dbReference type="EMBL" id="JAGMUU010000001">
    <property type="protein sequence ID" value="KAH7162064.1"/>
    <property type="molecule type" value="Genomic_DNA"/>
</dbReference>
<dbReference type="Gene3D" id="3.30.710.10">
    <property type="entry name" value="Potassium Channel Kv1.1, Chain A"/>
    <property type="match status" value="1"/>
</dbReference>
<proteinExistence type="predicted"/>